<dbReference type="EMBL" id="RCTF01000002">
    <property type="protein sequence ID" value="RLP81150.1"/>
    <property type="molecule type" value="Genomic_DNA"/>
</dbReference>
<dbReference type="OrthoDB" id="2356263at2"/>
<evidence type="ECO:0000259" key="6">
    <source>
        <dbReference type="PROSITE" id="PS50977"/>
    </source>
</evidence>
<dbReference type="SUPFAM" id="SSF46689">
    <property type="entry name" value="Homeodomain-like"/>
    <property type="match status" value="1"/>
</dbReference>
<dbReference type="InterPro" id="IPR009057">
    <property type="entry name" value="Homeodomain-like_sf"/>
</dbReference>
<reference evidence="7 8" key="1">
    <citation type="submission" date="2018-10" db="EMBL/GenBank/DDBJ databases">
        <title>Xanthobacter tagetidis genome sequencing and assembly.</title>
        <authorList>
            <person name="Maclea K.S."/>
            <person name="Goen A.E."/>
            <person name="Fatima S.A."/>
        </authorList>
    </citation>
    <scope>NUCLEOTIDE SEQUENCE [LARGE SCALE GENOMIC DNA]</scope>
    <source>
        <strain evidence="7 8">ATCC 700314</strain>
    </source>
</reference>
<protein>
    <submittedName>
        <fullName evidence="7">TetR/AcrR family transcriptional regulator</fullName>
    </submittedName>
</protein>
<dbReference type="PROSITE" id="PS50977">
    <property type="entry name" value="HTH_TETR_2"/>
    <property type="match status" value="1"/>
</dbReference>
<dbReference type="AlphaFoldDB" id="A0A3L7ANC7"/>
<dbReference type="SUPFAM" id="SSF48498">
    <property type="entry name" value="Tetracyclin repressor-like, C-terminal domain"/>
    <property type="match status" value="1"/>
</dbReference>
<keyword evidence="2 4" id="KW-0238">DNA-binding</keyword>
<keyword evidence="8" id="KW-1185">Reference proteome</keyword>
<dbReference type="InterPro" id="IPR001647">
    <property type="entry name" value="HTH_TetR"/>
</dbReference>
<evidence type="ECO:0000256" key="3">
    <source>
        <dbReference type="ARBA" id="ARBA00023163"/>
    </source>
</evidence>
<gene>
    <name evidence="7" type="ORF">D9R14_03935</name>
</gene>
<dbReference type="RefSeq" id="WP_121622002.1">
    <property type="nucleotide sequence ID" value="NZ_JACIIW010000003.1"/>
</dbReference>
<evidence type="ECO:0000256" key="4">
    <source>
        <dbReference type="PROSITE-ProRule" id="PRU00335"/>
    </source>
</evidence>
<dbReference type="Pfam" id="PF00440">
    <property type="entry name" value="TetR_N"/>
    <property type="match status" value="1"/>
</dbReference>
<dbReference type="PANTHER" id="PTHR30055">
    <property type="entry name" value="HTH-TYPE TRANSCRIPTIONAL REGULATOR RUTR"/>
    <property type="match status" value="1"/>
</dbReference>
<dbReference type="Proteomes" id="UP000269692">
    <property type="component" value="Unassembled WGS sequence"/>
</dbReference>
<dbReference type="Pfam" id="PF17939">
    <property type="entry name" value="TetR_C_30"/>
    <property type="match status" value="1"/>
</dbReference>
<evidence type="ECO:0000313" key="7">
    <source>
        <dbReference type="EMBL" id="RLP81150.1"/>
    </source>
</evidence>
<feature type="region of interest" description="Disordered" evidence="5">
    <location>
        <begin position="1"/>
        <end position="32"/>
    </location>
</feature>
<dbReference type="PANTHER" id="PTHR30055:SF234">
    <property type="entry name" value="HTH-TYPE TRANSCRIPTIONAL REGULATOR BETI"/>
    <property type="match status" value="1"/>
</dbReference>
<evidence type="ECO:0000256" key="1">
    <source>
        <dbReference type="ARBA" id="ARBA00023015"/>
    </source>
</evidence>
<evidence type="ECO:0000256" key="5">
    <source>
        <dbReference type="SAM" id="MobiDB-lite"/>
    </source>
</evidence>
<proteinExistence type="predicted"/>
<sequence length="249" mass="26874">MDEPKAEKRRGRPPGSGRARPAPAAQPAGEKSTRAHLIEVAERLFASNGIDATSMREINRAADQQNASAIHYYFGSKEALITAILDLRMSEVNVARLAELKALQEAGLAGDLRALTQVFILPLAAQLNDGSGANHYIRFLAQFYASQQFDIWAIAKDRNDASLSRVVSLLHAILPDLPRALVRDRVSIALRQAIYALADWERDKAAGRLNLALEKEAFVANLVDMTEGALAAGLSPATAIALARQGDPG</sequence>
<dbReference type="InterPro" id="IPR041586">
    <property type="entry name" value="PsrA_TetR_C"/>
</dbReference>
<keyword evidence="1" id="KW-0805">Transcription regulation</keyword>
<accession>A0A3L7ANC7</accession>
<comment type="caution">
    <text evidence="4">Lacks conserved residue(s) required for the propagation of feature annotation.</text>
</comment>
<evidence type="ECO:0000256" key="2">
    <source>
        <dbReference type="ARBA" id="ARBA00023125"/>
    </source>
</evidence>
<organism evidence="7 8">
    <name type="scientific">Xanthobacter tagetidis</name>
    <dbReference type="NCBI Taxonomy" id="60216"/>
    <lineage>
        <taxon>Bacteria</taxon>
        <taxon>Pseudomonadati</taxon>
        <taxon>Pseudomonadota</taxon>
        <taxon>Alphaproteobacteria</taxon>
        <taxon>Hyphomicrobiales</taxon>
        <taxon>Xanthobacteraceae</taxon>
        <taxon>Xanthobacter</taxon>
    </lineage>
</organism>
<name>A0A3L7ANC7_9HYPH</name>
<comment type="caution">
    <text evidence="7">The sequence shown here is derived from an EMBL/GenBank/DDBJ whole genome shotgun (WGS) entry which is preliminary data.</text>
</comment>
<evidence type="ECO:0000313" key="8">
    <source>
        <dbReference type="Proteomes" id="UP000269692"/>
    </source>
</evidence>
<dbReference type="Gene3D" id="1.10.357.10">
    <property type="entry name" value="Tetracycline Repressor, domain 2"/>
    <property type="match status" value="1"/>
</dbReference>
<feature type="compositionally biased region" description="Low complexity" evidence="5">
    <location>
        <begin position="13"/>
        <end position="29"/>
    </location>
</feature>
<dbReference type="InterPro" id="IPR050109">
    <property type="entry name" value="HTH-type_TetR-like_transc_reg"/>
</dbReference>
<dbReference type="GO" id="GO:0000976">
    <property type="term" value="F:transcription cis-regulatory region binding"/>
    <property type="evidence" value="ECO:0007669"/>
    <property type="project" value="TreeGrafter"/>
</dbReference>
<keyword evidence="3" id="KW-0804">Transcription</keyword>
<feature type="domain" description="HTH tetR-type" evidence="6">
    <location>
        <begin position="31"/>
        <end position="92"/>
    </location>
</feature>
<dbReference type="GO" id="GO:0003700">
    <property type="term" value="F:DNA-binding transcription factor activity"/>
    <property type="evidence" value="ECO:0007669"/>
    <property type="project" value="TreeGrafter"/>
</dbReference>
<dbReference type="InterPro" id="IPR036271">
    <property type="entry name" value="Tet_transcr_reg_TetR-rel_C_sf"/>
</dbReference>